<dbReference type="Pfam" id="PF04657">
    <property type="entry name" value="DMT_YdcZ"/>
    <property type="match status" value="1"/>
</dbReference>
<dbReference type="Proteomes" id="UP000002217">
    <property type="component" value="Chromosome"/>
</dbReference>
<name>C8W2Z5_DESAS</name>
<dbReference type="HOGENOM" id="CLU_068878_4_0_9"/>
<protein>
    <recommendedName>
        <fullName evidence="4">DMT family transporter</fullName>
    </recommendedName>
</protein>
<keyword evidence="1" id="KW-1133">Transmembrane helix</keyword>
<dbReference type="GO" id="GO:0005886">
    <property type="term" value="C:plasma membrane"/>
    <property type="evidence" value="ECO:0007669"/>
    <property type="project" value="TreeGrafter"/>
</dbReference>
<evidence type="ECO:0000313" key="3">
    <source>
        <dbReference type="Proteomes" id="UP000002217"/>
    </source>
</evidence>
<evidence type="ECO:0000313" key="2">
    <source>
        <dbReference type="EMBL" id="ACV61151.1"/>
    </source>
</evidence>
<feature type="transmembrane region" description="Helical" evidence="1">
    <location>
        <begin position="71"/>
        <end position="88"/>
    </location>
</feature>
<proteinExistence type="predicted"/>
<dbReference type="PANTHER" id="PTHR34821:SF2">
    <property type="entry name" value="INNER MEMBRANE PROTEIN YDCZ"/>
    <property type="match status" value="1"/>
</dbReference>
<evidence type="ECO:0008006" key="4">
    <source>
        <dbReference type="Google" id="ProtNLM"/>
    </source>
</evidence>
<dbReference type="KEGG" id="dae:Dtox_0198"/>
<dbReference type="AlphaFoldDB" id="C8W2Z5"/>
<accession>C8W2Z5</accession>
<feature type="transmembrane region" description="Helical" evidence="1">
    <location>
        <begin position="39"/>
        <end position="59"/>
    </location>
</feature>
<dbReference type="InterPro" id="IPR006750">
    <property type="entry name" value="YdcZ"/>
</dbReference>
<dbReference type="eggNOG" id="COG3238">
    <property type="taxonomic scope" value="Bacteria"/>
</dbReference>
<sequence length="148" mass="15778">MSARLVVLLIAASSGLLMALQGSLNASQSKIIGLWETTFIVHLLGLVLSALLLFIFKLGSITWANLAQAPWYTYLGGILGVLIIYIVARSMPKVGVAPATTAIILGQVFTAGLIDHLGLFGLQKIPFSWLNIVGTFLMAGGAWLILKQ</sequence>
<keyword evidence="1" id="KW-0812">Transmembrane</keyword>
<dbReference type="EMBL" id="CP001720">
    <property type="protein sequence ID" value="ACV61151.1"/>
    <property type="molecule type" value="Genomic_DNA"/>
</dbReference>
<organism evidence="2 3">
    <name type="scientific">Desulfofarcimen acetoxidans (strain ATCC 49208 / DSM 771 / KCTC 5769 / VKM B-1644 / 5575)</name>
    <name type="common">Desulfotomaculum acetoxidans</name>
    <dbReference type="NCBI Taxonomy" id="485916"/>
    <lineage>
        <taxon>Bacteria</taxon>
        <taxon>Bacillati</taxon>
        <taxon>Bacillota</taxon>
        <taxon>Clostridia</taxon>
        <taxon>Eubacteriales</taxon>
        <taxon>Peptococcaceae</taxon>
        <taxon>Desulfofarcimen</taxon>
    </lineage>
</organism>
<dbReference type="RefSeq" id="WP_015755872.1">
    <property type="nucleotide sequence ID" value="NC_013216.1"/>
</dbReference>
<dbReference type="PANTHER" id="PTHR34821">
    <property type="entry name" value="INNER MEMBRANE PROTEIN YDCZ"/>
    <property type="match status" value="1"/>
</dbReference>
<dbReference type="STRING" id="485916.Dtox_0198"/>
<reference evidence="2 3" key="1">
    <citation type="journal article" date="2009" name="Stand. Genomic Sci.">
        <title>Complete genome sequence of Desulfotomaculum acetoxidans type strain (5575).</title>
        <authorList>
            <person name="Spring S."/>
            <person name="Lapidus A."/>
            <person name="Schroder M."/>
            <person name="Gleim D."/>
            <person name="Sims D."/>
            <person name="Meincke L."/>
            <person name="Glavina Del Rio T."/>
            <person name="Tice H."/>
            <person name="Copeland A."/>
            <person name="Cheng J.F."/>
            <person name="Lucas S."/>
            <person name="Chen F."/>
            <person name="Nolan M."/>
            <person name="Bruce D."/>
            <person name="Goodwin L."/>
            <person name="Pitluck S."/>
            <person name="Ivanova N."/>
            <person name="Mavromatis K."/>
            <person name="Mikhailova N."/>
            <person name="Pati A."/>
            <person name="Chen A."/>
            <person name="Palaniappan K."/>
            <person name="Land M."/>
            <person name="Hauser L."/>
            <person name="Chang Y.J."/>
            <person name="Jeffries C.D."/>
            <person name="Chain P."/>
            <person name="Saunders E."/>
            <person name="Brettin T."/>
            <person name="Detter J.C."/>
            <person name="Goker M."/>
            <person name="Bristow J."/>
            <person name="Eisen J.A."/>
            <person name="Markowitz V."/>
            <person name="Hugenholtz P."/>
            <person name="Kyrpides N.C."/>
            <person name="Klenk H.P."/>
            <person name="Han C."/>
        </authorList>
    </citation>
    <scope>NUCLEOTIDE SEQUENCE [LARGE SCALE GENOMIC DNA]</scope>
    <source>
        <strain evidence="3">ATCC 49208 / DSM 771 / VKM B-1644</strain>
    </source>
</reference>
<dbReference type="OrthoDB" id="9789346at2"/>
<evidence type="ECO:0000256" key="1">
    <source>
        <dbReference type="SAM" id="Phobius"/>
    </source>
</evidence>
<gene>
    <name evidence="2" type="ordered locus">Dtox_0198</name>
</gene>
<feature type="transmembrane region" description="Helical" evidence="1">
    <location>
        <begin position="94"/>
        <end position="114"/>
    </location>
</feature>
<keyword evidence="3" id="KW-1185">Reference proteome</keyword>
<feature type="transmembrane region" description="Helical" evidence="1">
    <location>
        <begin position="126"/>
        <end position="146"/>
    </location>
</feature>
<keyword evidence="1" id="KW-0472">Membrane</keyword>